<evidence type="ECO:0000313" key="2">
    <source>
        <dbReference type="Proteomes" id="UP000061809"/>
    </source>
</evidence>
<dbReference type="InterPro" id="IPR046235">
    <property type="entry name" value="DUF6268"/>
</dbReference>
<dbReference type="EMBL" id="CP012801">
    <property type="protein sequence ID" value="ALJ60394.1"/>
    <property type="molecule type" value="Genomic_DNA"/>
</dbReference>
<reference evidence="1 2" key="1">
    <citation type="journal article" date="2015" name="Science">
        <title>Genetic determinants of in vivo fitness and diet responsiveness in multiple human gut Bacteroides.</title>
        <authorList>
            <person name="Wu M."/>
            <person name="McNulty N.P."/>
            <person name="Rodionov D.A."/>
            <person name="Khoroshkin M.S."/>
            <person name="Griffin N.W."/>
            <person name="Cheng J."/>
            <person name="Latreille P."/>
            <person name="Kerstetter R.A."/>
            <person name="Terrapon N."/>
            <person name="Henrissat B."/>
            <person name="Osterman A.L."/>
            <person name="Gordon J.I."/>
        </authorList>
    </citation>
    <scope>NUCLEOTIDE SEQUENCE [LARGE SCALE GENOMIC DNA]</scope>
    <source>
        <strain evidence="1 2">WH2</strain>
    </source>
</reference>
<dbReference type="AlphaFoldDB" id="A0A0P0GQS7"/>
<protein>
    <submittedName>
        <fullName evidence="1">Uncharacterized protein</fullName>
    </submittedName>
</protein>
<evidence type="ECO:0000313" key="1">
    <source>
        <dbReference type="EMBL" id="ALJ60394.1"/>
    </source>
</evidence>
<dbReference type="PATRIC" id="fig|246787.4.peg.3270"/>
<organism evidence="1 2">
    <name type="scientific">Bacteroides cellulosilyticus</name>
    <dbReference type="NCBI Taxonomy" id="246787"/>
    <lineage>
        <taxon>Bacteria</taxon>
        <taxon>Pseudomonadati</taxon>
        <taxon>Bacteroidota</taxon>
        <taxon>Bacteroidia</taxon>
        <taxon>Bacteroidales</taxon>
        <taxon>Bacteroidaceae</taxon>
        <taxon>Bacteroides</taxon>
    </lineage>
</organism>
<dbReference type="RefSeq" id="WP_029426536.1">
    <property type="nucleotide sequence ID" value="NZ_CP012801.1"/>
</dbReference>
<dbReference type="Pfam" id="PF19783">
    <property type="entry name" value="DUF6268"/>
    <property type="match status" value="1"/>
</dbReference>
<sequence length="300" mass="32963">MRRFSYLLFLLLSVAAIDGFAQGVIKTEYMPASSFRDEAGNKLGSGDLLKFTGAYTLPFSLKQNASGQPIMWSASVRGTYAILNNRHMALDIHPDEVLSGSLNLTHVRPLSKKWYMIASLGAGIYSAPDAITWQSVLVNGGVIFVYKCRKNLDIGVGAGLTNSFGVPIAMPMFFLNWQLSGNYEVNVNLSSGVEVSGAVRLGDRFKLRLVAMEMDGISSVMDVEGKSMIYASVMMRSYLCPEYKIGKKSCLYLGIGGNWLRSGDLTKRTLKGFVDNMFSDKDDPYFNPTVYFSAGVKCGF</sequence>
<accession>A0A0P0GQS7</accession>
<dbReference type="KEGG" id="bcel:BcellWH2_03157"/>
<gene>
    <name evidence="1" type="ORF">BcellWH2_03157</name>
</gene>
<dbReference type="Proteomes" id="UP000061809">
    <property type="component" value="Chromosome"/>
</dbReference>
<name>A0A0P0GQS7_9BACE</name>
<proteinExistence type="predicted"/>